<dbReference type="InterPro" id="IPR049453">
    <property type="entry name" value="Memb_transporter_dom"/>
</dbReference>
<dbReference type="Pfam" id="PF13515">
    <property type="entry name" value="FUSC_2"/>
    <property type="match status" value="1"/>
</dbReference>
<sequence length="342" mass="35387">MVAIQAGLAAGLAWTAAGAVALDNNPVFAPIAAVGTVAAAAGQRLRRTVELVVGVALGAAVADGLVVVVDRGAWQIAVIAAVTIATAIAVVGRGSLITQAGGTAVLVTSVAPASERVDAPQVFNAVLGGASALVVVLLLLPLNPLRIVERAAGPELDDLSHQLTEVGHALVRRDPAAVADSLQGLRSMGAQLTQLSDAVQGGLEVVRYSPQRFRWRSTLREYRIGAEHVDRAVLGARGLARRAYTAISDDEPIPAALGHAVVDLGHAVGSLHAEFVRGREPSSARHHALRAVHQAGHAARDGLGLSGTVVMAQIRTIARDLLRATAISRTDANRMVRQATQR</sequence>
<name>A0A1A9B8K4_9ACTN</name>
<evidence type="ECO:0000256" key="5">
    <source>
        <dbReference type="SAM" id="Phobius"/>
    </source>
</evidence>
<feature type="transmembrane region" description="Helical" evidence="5">
    <location>
        <begin position="76"/>
        <end position="102"/>
    </location>
</feature>
<evidence type="ECO:0000256" key="2">
    <source>
        <dbReference type="ARBA" id="ARBA00022692"/>
    </source>
</evidence>
<keyword evidence="4 5" id="KW-0472">Membrane</keyword>
<feature type="domain" description="Integral membrane bound transporter" evidence="6">
    <location>
        <begin position="13"/>
        <end position="135"/>
    </location>
</feature>
<accession>A0A1A9B8K4</accession>
<dbReference type="STRING" id="946078.GA0070622_2869"/>
<gene>
    <name evidence="7" type="ORF">GA0070622_2869</name>
</gene>
<keyword evidence="2 5" id="KW-0812">Transmembrane</keyword>
<evidence type="ECO:0000256" key="1">
    <source>
        <dbReference type="ARBA" id="ARBA00004141"/>
    </source>
</evidence>
<feature type="transmembrane region" description="Helical" evidence="5">
    <location>
        <begin position="122"/>
        <end position="140"/>
    </location>
</feature>
<evidence type="ECO:0000313" key="7">
    <source>
        <dbReference type="EMBL" id="SBT65855.1"/>
    </source>
</evidence>
<evidence type="ECO:0000313" key="8">
    <source>
        <dbReference type="Proteomes" id="UP000199558"/>
    </source>
</evidence>
<evidence type="ECO:0000259" key="6">
    <source>
        <dbReference type="Pfam" id="PF13515"/>
    </source>
</evidence>
<reference evidence="8" key="1">
    <citation type="submission" date="2016-06" db="EMBL/GenBank/DDBJ databases">
        <authorList>
            <person name="Varghese N."/>
            <person name="Submissions Spin"/>
        </authorList>
    </citation>
    <scope>NUCLEOTIDE SEQUENCE [LARGE SCALE GENOMIC DNA]</scope>
    <source>
        <strain evidence="8">DSM 45794</strain>
    </source>
</reference>
<keyword evidence="3 5" id="KW-1133">Transmembrane helix</keyword>
<evidence type="ECO:0000256" key="3">
    <source>
        <dbReference type="ARBA" id="ARBA00022989"/>
    </source>
</evidence>
<keyword evidence="8" id="KW-1185">Reference proteome</keyword>
<organism evidence="7 8">
    <name type="scientific">Micromonospora sediminicola</name>
    <dbReference type="NCBI Taxonomy" id="946078"/>
    <lineage>
        <taxon>Bacteria</taxon>
        <taxon>Bacillati</taxon>
        <taxon>Actinomycetota</taxon>
        <taxon>Actinomycetes</taxon>
        <taxon>Micromonosporales</taxon>
        <taxon>Micromonosporaceae</taxon>
        <taxon>Micromonospora</taxon>
    </lineage>
</organism>
<protein>
    <submittedName>
        <fullName evidence="7">Fusaric acid resistance protein-like</fullName>
    </submittedName>
</protein>
<comment type="subcellular location">
    <subcellularLocation>
        <location evidence="1">Membrane</location>
        <topology evidence="1">Multi-pass membrane protein</topology>
    </subcellularLocation>
</comment>
<proteinExistence type="predicted"/>
<evidence type="ECO:0000256" key="4">
    <source>
        <dbReference type="ARBA" id="ARBA00023136"/>
    </source>
</evidence>
<dbReference type="Proteomes" id="UP000199558">
    <property type="component" value="Unassembled WGS sequence"/>
</dbReference>
<feature type="transmembrane region" description="Helical" evidence="5">
    <location>
        <begin position="51"/>
        <end position="69"/>
    </location>
</feature>
<dbReference type="AlphaFoldDB" id="A0A1A9B8K4"/>
<dbReference type="EMBL" id="FLRH01000003">
    <property type="protein sequence ID" value="SBT65855.1"/>
    <property type="molecule type" value="Genomic_DNA"/>
</dbReference>
<dbReference type="GO" id="GO:0016020">
    <property type="term" value="C:membrane"/>
    <property type="evidence" value="ECO:0007669"/>
    <property type="project" value="UniProtKB-SubCell"/>
</dbReference>